<protein>
    <recommendedName>
        <fullName evidence="2">PB1-like domain-containing protein</fullName>
    </recommendedName>
</protein>
<dbReference type="Proteomes" id="UP000289738">
    <property type="component" value="Chromosome B08"/>
</dbReference>
<feature type="compositionally biased region" description="Low complexity" evidence="1">
    <location>
        <begin position="121"/>
        <end position="131"/>
    </location>
</feature>
<dbReference type="InterPro" id="IPR058594">
    <property type="entry name" value="PB1-like_dom_pln"/>
</dbReference>
<evidence type="ECO:0000313" key="4">
    <source>
        <dbReference type="Proteomes" id="UP000289738"/>
    </source>
</evidence>
<comment type="caution">
    <text evidence="3">The sequence shown here is derived from an EMBL/GenBank/DDBJ whole genome shotgun (WGS) entry which is preliminary data.</text>
</comment>
<gene>
    <name evidence="3" type="ORF">Ahy_B08g089406</name>
</gene>
<dbReference type="AlphaFoldDB" id="A0A444XXV5"/>
<dbReference type="Pfam" id="PF26130">
    <property type="entry name" value="PB1-like"/>
    <property type="match status" value="1"/>
</dbReference>
<evidence type="ECO:0000256" key="1">
    <source>
        <dbReference type="SAM" id="MobiDB-lite"/>
    </source>
</evidence>
<evidence type="ECO:0000259" key="2">
    <source>
        <dbReference type="Pfam" id="PF26130"/>
    </source>
</evidence>
<keyword evidence="4" id="KW-1185">Reference proteome</keyword>
<proteinExistence type="predicted"/>
<organism evidence="3 4">
    <name type="scientific">Arachis hypogaea</name>
    <name type="common">Peanut</name>
    <dbReference type="NCBI Taxonomy" id="3818"/>
    <lineage>
        <taxon>Eukaryota</taxon>
        <taxon>Viridiplantae</taxon>
        <taxon>Streptophyta</taxon>
        <taxon>Embryophyta</taxon>
        <taxon>Tracheophyta</taxon>
        <taxon>Spermatophyta</taxon>
        <taxon>Magnoliopsida</taxon>
        <taxon>eudicotyledons</taxon>
        <taxon>Gunneridae</taxon>
        <taxon>Pentapetalae</taxon>
        <taxon>rosids</taxon>
        <taxon>fabids</taxon>
        <taxon>Fabales</taxon>
        <taxon>Fabaceae</taxon>
        <taxon>Papilionoideae</taxon>
        <taxon>50 kb inversion clade</taxon>
        <taxon>dalbergioids sensu lato</taxon>
        <taxon>Dalbergieae</taxon>
        <taxon>Pterocarpus clade</taxon>
        <taxon>Arachis</taxon>
    </lineage>
</organism>
<sequence>METLMDIMFHHGGTFKKNDDGILVYSPDNRTYLGDLDEDTLDVFFVRNYYKELGEICFAAHKNDGIVDVYFEHGVSTPEVIAGKGVVVWLDDTCEGDLVSKKNISEGPKADGNTSNPTTEPNPILNANPSPINSPIPTPLKPTLSLFQTPLMIIQPLIQILLGLMTNPY</sequence>
<accession>A0A444XXV5</accession>
<dbReference type="EMBL" id="SDMP01000018">
    <property type="protein sequence ID" value="RYQ94494.1"/>
    <property type="molecule type" value="Genomic_DNA"/>
</dbReference>
<feature type="region of interest" description="Disordered" evidence="1">
    <location>
        <begin position="101"/>
        <end position="132"/>
    </location>
</feature>
<name>A0A444XXV5_ARAHY</name>
<feature type="domain" description="PB1-like" evidence="2">
    <location>
        <begin position="1"/>
        <end position="54"/>
    </location>
</feature>
<reference evidence="3 4" key="1">
    <citation type="submission" date="2019-01" db="EMBL/GenBank/DDBJ databases">
        <title>Sequencing of cultivated peanut Arachis hypogaea provides insights into genome evolution and oil improvement.</title>
        <authorList>
            <person name="Chen X."/>
        </authorList>
    </citation>
    <scope>NUCLEOTIDE SEQUENCE [LARGE SCALE GENOMIC DNA]</scope>
    <source>
        <strain evidence="4">cv. Fuhuasheng</strain>
        <tissue evidence="3">Leaves</tissue>
    </source>
</reference>
<evidence type="ECO:0000313" key="3">
    <source>
        <dbReference type="EMBL" id="RYQ94494.1"/>
    </source>
</evidence>